<name>C6HDY5_AJECH</name>
<protein>
    <submittedName>
        <fullName evidence="1">Uncharacterized protein</fullName>
    </submittedName>
</protein>
<evidence type="ECO:0000313" key="1">
    <source>
        <dbReference type="EMBL" id="EER41769.1"/>
    </source>
</evidence>
<reference evidence="2" key="1">
    <citation type="submission" date="2009-05" db="EMBL/GenBank/DDBJ databases">
        <title>The genome sequence of Ajellomyces capsulatus strain H143.</title>
        <authorList>
            <person name="Champion M."/>
            <person name="Cuomo C.A."/>
            <person name="Ma L.-J."/>
            <person name="Henn M.R."/>
            <person name="Sil A."/>
            <person name="Goldman B."/>
            <person name="Young S.K."/>
            <person name="Kodira C.D."/>
            <person name="Zeng Q."/>
            <person name="Koehrsen M."/>
            <person name="Alvarado L."/>
            <person name="Berlin A.M."/>
            <person name="Borenstein D."/>
            <person name="Chen Z."/>
            <person name="Engels R."/>
            <person name="Freedman E."/>
            <person name="Gellesch M."/>
            <person name="Goldberg J."/>
            <person name="Griggs A."/>
            <person name="Gujja S."/>
            <person name="Heiman D.I."/>
            <person name="Hepburn T.A."/>
            <person name="Howarth C."/>
            <person name="Jen D."/>
            <person name="Larson L."/>
            <person name="Lewis B."/>
            <person name="Mehta T."/>
            <person name="Park D."/>
            <person name="Pearson M."/>
            <person name="Roberts A."/>
            <person name="Saif S."/>
            <person name="Shea T.D."/>
            <person name="Shenoy N."/>
            <person name="Sisk P."/>
            <person name="Stolte C."/>
            <person name="Sykes S."/>
            <person name="Walk T."/>
            <person name="White J."/>
            <person name="Yandava C."/>
            <person name="Klein B."/>
            <person name="McEwen J.G."/>
            <person name="Puccia R."/>
            <person name="Goldman G.H."/>
            <person name="Felipe M.S."/>
            <person name="Nino-Vega G."/>
            <person name="San-Blas G."/>
            <person name="Taylor J.W."/>
            <person name="Mendoza L."/>
            <person name="Galagan J.E."/>
            <person name="Nusbaum C."/>
            <person name="Birren B.W."/>
        </authorList>
    </citation>
    <scope>NUCLEOTIDE SEQUENCE [LARGE SCALE GENOMIC DNA]</scope>
    <source>
        <strain evidence="2">H143</strain>
    </source>
</reference>
<dbReference type="AlphaFoldDB" id="C6HDY5"/>
<dbReference type="EMBL" id="GG692423">
    <property type="protein sequence ID" value="EER41769.1"/>
    <property type="molecule type" value="Genomic_DNA"/>
</dbReference>
<proteinExistence type="predicted"/>
<dbReference type="Proteomes" id="UP000002624">
    <property type="component" value="Unassembled WGS sequence"/>
</dbReference>
<evidence type="ECO:0000313" key="2">
    <source>
        <dbReference type="Proteomes" id="UP000002624"/>
    </source>
</evidence>
<accession>C6HDY5</accession>
<sequence>MYKEIAATGAHMNFSSDNHGNHDCRDAETPEVIINDDDFPNNGALMNSNATTNPSSNAWTCNSPACTPRKWSLPTFPLWIVSCSATLPKMYWMLEAWPNIGDGAGDKRG</sequence>
<dbReference type="HOGENOM" id="CLU_2183193_0_0_1"/>
<dbReference type="VEuPathDB" id="FungiDB:HCDG_04416"/>
<organism evidence="1 2">
    <name type="scientific">Ajellomyces capsulatus (strain H143)</name>
    <name type="common">Darling's disease fungus</name>
    <name type="synonym">Histoplasma capsulatum</name>
    <dbReference type="NCBI Taxonomy" id="544712"/>
    <lineage>
        <taxon>Eukaryota</taxon>
        <taxon>Fungi</taxon>
        <taxon>Dikarya</taxon>
        <taxon>Ascomycota</taxon>
        <taxon>Pezizomycotina</taxon>
        <taxon>Eurotiomycetes</taxon>
        <taxon>Eurotiomycetidae</taxon>
        <taxon>Onygenales</taxon>
        <taxon>Ajellomycetaceae</taxon>
        <taxon>Histoplasma</taxon>
    </lineage>
</organism>
<gene>
    <name evidence="1" type="ORF">HCDG_04416</name>
</gene>